<feature type="region of interest" description="Disordered" evidence="9">
    <location>
        <begin position="365"/>
        <end position="386"/>
    </location>
</feature>
<evidence type="ECO:0000256" key="6">
    <source>
        <dbReference type="ARBA" id="ARBA00022840"/>
    </source>
</evidence>
<keyword evidence="4" id="KW-0547">Nucleotide-binding</keyword>
<dbReference type="EMBL" id="JAPEUX010000007">
    <property type="protein sequence ID" value="KAJ4348795.1"/>
    <property type="molecule type" value="Genomic_DNA"/>
</dbReference>
<keyword evidence="3" id="KW-0808">Transferase</keyword>
<dbReference type="EC" id="2.7.11.1" evidence="1"/>
<dbReference type="PANTHER" id="PTHR43671:SF98">
    <property type="entry name" value="SERINE_THREONINE-PROTEIN KINASE NEK11"/>
    <property type="match status" value="1"/>
</dbReference>
<evidence type="ECO:0000256" key="1">
    <source>
        <dbReference type="ARBA" id="ARBA00012513"/>
    </source>
</evidence>
<evidence type="ECO:0000256" key="3">
    <source>
        <dbReference type="ARBA" id="ARBA00022679"/>
    </source>
</evidence>
<dbReference type="Proteomes" id="UP001140513">
    <property type="component" value="Unassembled WGS sequence"/>
</dbReference>
<sequence>MPQRKNVRFNEPRKPLSKWAAQKKLSSGANEIQTRPSHPWTIVRKLGAENRGALNGGVYIVKDRRGVEHIEKRATADFVKKGVVLQEITILKYLSSPSHEHITRMVDHFVDRKACKASIYLEYCTIGGLETLIHSRVKAGELFNEIDVWEWFIQLFDALTYCHYGPDPKARFNNTVPEDWQDAWDMVFHRDIKVENILVHRGTPKGMTTAYTLKLADFGCAVARRHIWVDRFKEHNRATFATWGWMPPESPQFVGRSDVWQLAAVMGCVCNVMVMPWFDHARPAPGYSATLNNAIVESMKGDFTKRPKSDEVLDHVRGKYKVMLPMLETNALPVPTRIDEAKRMNQIKRGREELQAQMQQVQQGQQASAAPAFDPHAQGNGRFGAAGNVGLSPAGYSQVTTIIGRRQNGRHGNMRVFPTRAPNGYESDDSLNGDSYAWSPRTRRHNAYGRSPYMAPYGRPW</sequence>
<dbReference type="InterPro" id="IPR011009">
    <property type="entry name" value="Kinase-like_dom_sf"/>
</dbReference>
<dbReference type="Pfam" id="PF00069">
    <property type="entry name" value="Pkinase"/>
    <property type="match status" value="1"/>
</dbReference>
<dbReference type="OrthoDB" id="310217at2759"/>
<organism evidence="11 12">
    <name type="scientific">Didymosphaeria variabile</name>
    <dbReference type="NCBI Taxonomy" id="1932322"/>
    <lineage>
        <taxon>Eukaryota</taxon>
        <taxon>Fungi</taxon>
        <taxon>Dikarya</taxon>
        <taxon>Ascomycota</taxon>
        <taxon>Pezizomycotina</taxon>
        <taxon>Dothideomycetes</taxon>
        <taxon>Pleosporomycetidae</taxon>
        <taxon>Pleosporales</taxon>
        <taxon>Massarineae</taxon>
        <taxon>Didymosphaeriaceae</taxon>
        <taxon>Didymosphaeria</taxon>
    </lineage>
</organism>
<dbReference type="PANTHER" id="PTHR43671">
    <property type="entry name" value="SERINE/THREONINE-PROTEIN KINASE NEK"/>
    <property type="match status" value="1"/>
</dbReference>
<dbReference type="GO" id="GO:0005634">
    <property type="term" value="C:nucleus"/>
    <property type="evidence" value="ECO:0007669"/>
    <property type="project" value="TreeGrafter"/>
</dbReference>
<dbReference type="InterPro" id="IPR008271">
    <property type="entry name" value="Ser/Thr_kinase_AS"/>
</dbReference>
<comment type="caution">
    <text evidence="11">The sequence shown here is derived from an EMBL/GenBank/DDBJ whole genome shotgun (WGS) entry which is preliminary data.</text>
</comment>
<gene>
    <name evidence="11" type="ORF">N0V89_010173</name>
</gene>
<evidence type="ECO:0000313" key="11">
    <source>
        <dbReference type="EMBL" id="KAJ4348795.1"/>
    </source>
</evidence>
<dbReference type="PROSITE" id="PS50011">
    <property type="entry name" value="PROTEIN_KINASE_DOM"/>
    <property type="match status" value="1"/>
</dbReference>
<dbReference type="InterPro" id="IPR000719">
    <property type="entry name" value="Prot_kinase_dom"/>
</dbReference>
<keyword evidence="5" id="KW-0418">Kinase</keyword>
<comment type="catalytic activity">
    <reaction evidence="7">
        <text>L-threonyl-[protein] + ATP = O-phospho-L-threonyl-[protein] + ADP + H(+)</text>
        <dbReference type="Rhea" id="RHEA:46608"/>
        <dbReference type="Rhea" id="RHEA-COMP:11060"/>
        <dbReference type="Rhea" id="RHEA-COMP:11605"/>
        <dbReference type="ChEBI" id="CHEBI:15378"/>
        <dbReference type="ChEBI" id="CHEBI:30013"/>
        <dbReference type="ChEBI" id="CHEBI:30616"/>
        <dbReference type="ChEBI" id="CHEBI:61977"/>
        <dbReference type="ChEBI" id="CHEBI:456216"/>
        <dbReference type="EC" id="2.7.11.1"/>
    </reaction>
</comment>
<dbReference type="GeneID" id="80913703"/>
<evidence type="ECO:0000256" key="8">
    <source>
        <dbReference type="ARBA" id="ARBA00048679"/>
    </source>
</evidence>
<evidence type="ECO:0000256" key="2">
    <source>
        <dbReference type="ARBA" id="ARBA00022527"/>
    </source>
</evidence>
<protein>
    <recommendedName>
        <fullName evidence="1">non-specific serine/threonine protein kinase</fullName>
        <ecNumber evidence="1">2.7.11.1</ecNumber>
    </recommendedName>
</protein>
<feature type="region of interest" description="Disordered" evidence="9">
    <location>
        <begin position="404"/>
        <end position="451"/>
    </location>
</feature>
<proteinExistence type="predicted"/>
<dbReference type="RefSeq" id="XP_056068183.1">
    <property type="nucleotide sequence ID" value="XM_056218918.1"/>
</dbReference>
<dbReference type="GO" id="GO:0004674">
    <property type="term" value="F:protein serine/threonine kinase activity"/>
    <property type="evidence" value="ECO:0007669"/>
    <property type="project" value="UniProtKB-KW"/>
</dbReference>
<dbReference type="InterPro" id="IPR050660">
    <property type="entry name" value="NEK_Ser/Thr_kinase"/>
</dbReference>
<dbReference type="PROSITE" id="PS00108">
    <property type="entry name" value="PROTEIN_KINASE_ST"/>
    <property type="match status" value="1"/>
</dbReference>
<keyword evidence="6" id="KW-0067">ATP-binding</keyword>
<reference evidence="11" key="1">
    <citation type="submission" date="2022-10" db="EMBL/GenBank/DDBJ databases">
        <title>Tapping the CABI collections for fungal endophytes: first genome assemblies for Collariella, Neodidymelliopsis, Ascochyta clinopodiicola, Didymella pomorum, Didymosphaeria variabile, Neocosmospora piperis and Neocucurbitaria cava.</title>
        <authorList>
            <person name="Hill R."/>
        </authorList>
    </citation>
    <scope>NUCLEOTIDE SEQUENCE</scope>
    <source>
        <strain evidence="11">IMI 356815</strain>
    </source>
</reference>
<dbReference type="GO" id="GO:0005524">
    <property type="term" value="F:ATP binding"/>
    <property type="evidence" value="ECO:0007669"/>
    <property type="project" value="UniProtKB-KW"/>
</dbReference>
<accession>A0A9W9C8C1</accession>
<dbReference type="Gene3D" id="1.10.510.10">
    <property type="entry name" value="Transferase(Phosphotransferase) domain 1"/>
    <property type="match status" value="1"/>
</dbReference>
<dbReference type="SUPFAM" id="SSF56112">
    <property type="entry name" value="Protein kinase-like (PK-like)"/>
    <property type="match status" value="1"/>
</dbReference>
<keyword evidence="12" id="KW-1185">Reference proteome</keyword>
<feature type="domain" description="Protein kinase" evidence="10">
    <location>
        <begin position="40"/>
        <end position="318"/>
    </location>
</feature>
<evidence type="ECO:0000259" key="10">
    <source>
        <dbReference type="PROSITE" id="PS50011"/>
    </source>
</evidence>
<keyword evidence="2" id="KW-0723">Serine/threonine-protein kinase</keyword>
<evidence type="ECO:0000313" key="12">
    <source>
        <dbReference type="Proteomes" id="UP001140513"/>
    </source>
</evidence>
<comment type="catalytic activity">
    <reaction evidence="8">
        <text>L-seryl-[protein] + ATP = O-phospho-L-seryl-[protein] + ADP + H(+)</text>
        <dbReference type="Rhea" id="RHEA:17989"/>
        <dbReference type="Rhea" id="RHEA-COMP:9863"/>
        <dbReference type="Rhea" id="RHEA-COMP:11604"/>
        <dbReference type="ChEBI" id="CHEBI:15378"/>
        <dbReference type="ChEBI" id="CHEBI:29999"/>
        <dbReference type="ChEBI" id="CHEBI:30616"/>
        <dbReference type="ChEBI" id="CHEBI:83421"/>
        <dbReference type="ChEBI" id="CHEBI:456216"/>
        <dbReference type="EC" id="2.7.11.1"/>
    </reaction>
</comment>
<dbReference type="AlphaFoldDB" id="A0A9W9C8C1"/>
<evidence type="ECO:0000256" key="5">
    <source>
        <dbReference type="ARBA" id="ARBA00022777"/>
    </source>
</evidence>
<dbReference type="SMART" id="SM00220">
    <property type="entry name" value="S_TKc"/>
    <property type="match status" value="1"/>
</dbReference>
<name>A0A9W9C8C1_9PLEO</name>
<evidence type="ECO:0000256" key="4">
    <source>
        <dbReference type="ARBA" id="ARBA00022741"/>
    </source>
</evidence>
<evidence type="ECO:0000256" key="9">
    <source>
        <dbReference type="SAM" id="MobiDB-lite"/>
    </source>
</evidence>
<evidence type="ECO:0000256" key="7">
    <source>
        <dbReference type="ARBA" id="ARBA00047899"/>
    </source>
</evidence>